<evidence type="ECO:0000259" key="7">
    <source>
        <dbReference type="SMART" id="SM00387"/>
    </source>
</evidence>
<dbReference type="PANTHER" id="PTHR24421">
    <property type="entry name" value="NITRATE/NITRITE SENSOR PROTEIN NARX-RELATED"/>
    <property type="match status" value="1"/>
</dbReference>
<evidence type="ECO:0000256" key="3">
    <source>
        <dbReference type="ARBA" id="ARBA00022679"/>
    </source>
</evidence>
<keyword evidence="6" id="KW-0472">Membrane</keyword>
<accession>H5XUC4</accession>
<evidence type="ECO:0000256" key="5">
    <source>
        <dbReference type="ARBA" id="ARBA00023012"/>
    </source>
</evidence>
<keyword evidence="9" id="KW-1185">Reference proteome</keyword>
<keyword evidence="4 8" id="KW-0418">Kinase</keyword>
<dbReference type="AlphaFoldDB" id="H5XUC4"/>
<dbReference type="Gene3D" id="3.30.565.10">
    <property type="entry name" value="Histidine kinase-like ATPase, C-terminal domain"/>
    <property type="match status" value="1"/>
</dbReference>
<evidence type="ECO:0000313" key="8">
    <source>
        <dbReference type="EMBL" id="EHQ89360.1"/>
    </source>
</evidence>
<dbReference type="Pfam" id="PF02518">
    <property type="entry name" value="HATPase_c"/>
    <property type="match status" value="1"/>
</dbReference>
<dbReference type="SMART" id="SM00387">
    <property type="entry name" value="HATPase_c"/>
    <property type="match status" value="1"/>
</dbReference>
<comment type="catalytic activity">
    <reaction evidence="1">
        <text>ATP + protein L-histidine = ADP + protein N-phospho-L-histidine.</text>
        <dbReference type="EC" id="2.7.13.3"/>
    </reaction>
</comment>
<dbReference type="SUPFAM" id="SSF55874">
    <property type="entry name" value="ATPase domain of HSP90 chaperone/DNA topoisomerase II/histidine kinase"/>
    <property type="match status" value="1"/>
</dbReference>
<dbReference type="EC" id="2.7.13.3" evidence="2"/>
<dbReference type="InterPro" id="IPR050482">
    <property type="entry name" value="Sensor_HK_TwoCompSys"/>
</dbReference>
<dbReference type="InterPro" id="IPR003594">
    <property type="entry name" value="HATPase_dom"/>
</dbReference>
<proteinExistence type="predicted"/>
<reference evidence="8 9" key="1">
    <citation type="submission" date="2011-11" db="EMBL/GenBank/DDBJ databases">
        <title>The Noncontiguous Finished genome of Desulfosporosinus youngiae DSM 17734.</title>
        <authorList>
            <consortium name="US DOE Joint Genome Institute (JGI-PGF)"/>
            <person name="Lucas S."/>
            <person name="Han J."/>
            <person name="Lapidus A."/>
            <person name="Cheng J.-F."/>
            <person name="Goodwin L."/>
            <person name="Pitluck S."/>
            <person name="Peters L."/>
            <person name="Ovchinnikova G."/>
            <person name="Lu M."/>
            <person name="Land M.L."/>
            <person name="Hauser L."/>
            <person name="Pester M."/>
            <person name="Spring S."/>
            <person name="Ollivier B."/>
            <person name="Rattei T."/>
            <person name="Klenk H.-P."/>
            <person name="Wagner M."/>
            <person name="Loy A."/>
            <person name="Woyke T.J."/>
        </authorList>
    </citation>
    <scope>NUCLEOTIDE SEQUENCE [LARGE SCALE GENOMIC DNA]</scope>
    <source>
        <strain evidence="8 9">DSM 17734</strain>
    </source>
</reference>
<feature type="transmembrane region" description="Helical" evidence="6">
    <location>
        <begin position="35"/>
        <end position="57"/>
    </location>
</feature>
<dbReference type="GO" id="GO:0046983">
    <property type="term" value="F:protein dimerization activity"/>
    <property type="evidence" value="ECO:0007669"/>
    <property type="project" value="InterPro"/>
</dbReference>
<name>H5XUC4_9FIRM</name>
<evidence type="ECO:0000256" key="4">
    <source>
        <dbReference type="ARBA" id="ARBA00022777"/>
    </source>
</evidence>
<sequence length="442" mass="49988">MGVRKITNNEIRMIGNLCWLVLTVNYLWVDESISLTNKILKIILIYVLAEIITGMLIELNNMREHTLALRQSNVKFESAVNELIQFYHSIDFQKSSNSTSDITRELCEYIIKISGVDSAFVWLYSQNGDKNSILLTPENKRQEVVIANESGQVWDNLRNEEEAALVQFGDTWYYLAPVKTATCFYGFIGVFWDEATSAKFKERLHQNVRLLAEWSAIIYERVDTDNRAVKSMIEAERKRIGEEIHDLSSGRLFSAVCATSALAKSEKVDIKDREQLKLITSTVNQALSELRSIIYSLKVTSDKDWLQQIKRYLYEVERLHGVSVSLVISEMDVDLGGQQARALYRIIHEAANNALKHGRCKNLTVEFMNIGEELHLTITDDGKGFEPINSADEHQGLGLINMTSLAHSINAILSIETHLGQGTLIRIVLPNESAGITMLKSG</sequence>
<evidence type="ECO:0000256" key="6">
    <source>
        <dbReference type="SAM" id="Phobius"/>
    </source>
</evidence>
<evidence type="ECO:0000256" key="2">
    <source>
        <dbReference type="ARBA" id="ARBA00012438"/>
    </source>
</evidence>
<dbReference type="GO" id="GO:0000155">
    <property type="term" value="F:phosphorelay sensor kinase activity"/>
    <property type="evidence" value="ECO:0007669"/>
    <property type="project" value="InterPro"/>
</dbReference>
<keyword evidence="3" id="KW-0808">Transferase</keyword>
<dbReference type="Proteomes" id="UP000005104">
    <property type="component" value="Chromosome"/>
</dbReference>
<organism evidence="8 9">
    <name type="scientific">Desulfosporosinus youngiae DSM 17734</name>
    <dbReference type="NCBI Taxonomy" id="768710"/>
    <lineage>
        <taxon>Bacteria</taxon>
        <taxon>Bacillati</taxon>
        <taxon>Bacillota</taxon>
        <taxon>Clostridia</taxon>
        <taxon>Eubacteriales</taxon>
        <taxon>Desulfitobacteriaceae</taxon>
        <taxon>Desulfosporosinus</taxon>
    </lineage>
</organism>
<evidence type="ECO:0000313" key="9">
    <source>
        <dbReference type="Proteomes" id="UP000005104"/>
    </source>
</evidence>
<dbReference type="HOGENOM" id="CLU_050359_0_0_9"/>
<dbReference type="EMBL" id="CM001441">
    <property type="protein sequence ID" value="EHQ89360.1"/>
    <property type="molecule type" value="Genomic_DNA"/>
</dbReference>
<dbReference type="CDD" id="cd16917">
    <property type="entry name" value="HATPase_UhpB-NarQ-NarX-like"/>
    <property type="match status" value="1"/>
</dbReference>
<dbReference type="Pfam" id="PF07730">
    <property type="entry name" value="HisKA_3"/>
    <property type="match status" value="1"/>
</dbReference>
<keyword evidence="6" id="KW-0812">Transmembrane</keyword>
<feature type="domain" description="Histidine kinase/HSP90-like ATPase" evidence="7">
    <location>
        <begin position="338"/>
        <end position="433"/>
    </location>
</feature>
<feature type="transmembrane region" description="Helical" evidence="6">
    <location>
        <begin position="12"/>
        <end position="29"/>
    </location>
</feature>
<dbReference type="Gene3D" id="1.20.5.1930">
    <property type="match status" value="1"/>
</dbReference>
<keyword evidence="6" id="KW-1133">Transmembrane helix</keyword>
<dbReference type="eggNOG" id="COG4585">
    <property type="taxonomic scope" value="Bacteria"/>
</dbReference>
<dbReference type="InterPro" id="IPR011712">
    <property type="entry name" value="Sig_transdc_His_kin_sub3_dim/P"/>
</dbReference>
<dbReference type="InterPro" id="IPR036890">
    <property type="entry name" value="HATPase_C_sf"/>
</dbReference>
<protein>
    <recommendedName>
        <fullName evidence="2">histidine kinase</fullName>
        <ecNumber evidence="2">2.7.13.3</ecNumber>
    </recommendedName>
</protein>
<dbReference type="STRING" id="768710.DesyoDRAFT_2277"/>
<evidence type="ECO:0000256" key="1">
    <source>
        <dbReference type="ARBA" id="ARBA00000085"/>
    </source>
</evidence>
<dbReference type="GO" id="GO:0016020">
    <property type="term" value="C:membrane"/>
    <property type="evidence" value="ECO:0007669"/>
    <property type="project" value="InterPro"/>
</dbReference>
<gene>
    <name evidence="8" type="ORF">DesyoDRAFT_2277</name>
</gene>
<keyword evidence="5" id="KW-0902">Two-component regulatory system</keyword>
<dbReference type="RefSeq" id="WP_007782994.1">
    <property type="nucleotide sequence ID" value="NZ_CM001441.1"/>
</dbReference>